<evidence type="ECO:0000256" key="5">
    <source>
        <dbReference type="ARBA" id="ARBA00023235"/>
    </source>
</evidence>
<evidence type="ECO:0000256" key="8">
    <source>
        <dbReference type="PIRSR" id="PIRSR613078-3"/>
    </source>
</evidence>
<organism evidence="10 11">
    <name type="scientific">Dekkera bruxellensis</name>
    <name type="common">Brettanomyces custersii</name>
    <dbReference type="NCBI Taxonomy" id="5007"/>
    <lineage>
        <taxon>Eukaryota</taxon>
        <taxon>Fungi</taxon>
        <taxon>Dikarya</taxon>
        <taxon>Ascomycota</taxon>
        <taxon>Saccharomycotina</taxon>
        <taxon>Pichiomycetes</taxon>
        <taxon>Pichiales</taxon>
        <taxon>Pichiaceae</taxon>
        <taxon>Brettanomyces</taxon>
    </lineage>
</organism>
<dbReference type="Pfam" id="PF00300">
    <property type="entry name" value="His_Phos_1"/>
    <property type="match status" value="2"/>
</dbReference>
<dbReference type="SUPFAM" id="SSF53254">
    <property type="entry name" value="Phosphoglycerate mutase-like"/>
    <property type="match status" value="1"/>
</dbReference>
<feature type="binding site" evidence="7">
    <location>
        <begin position="169"/>
        <end position="172"/>
    </location>
    <ligand>
        <name>substrate</name>
    </ligand>
</feature>
<comment type="pathway">
    <text evidence="2 9">Carbohydrate degradation; glycolysis; pyruvate from D-glyceraldehyde 3-phosphate: step 3/5.</text>
</comment>
<dbReference type="PROSITE" id="PS00175">
    <property type="entry name" value="PG_MUTASE"/>
    <property type="match status" value="1"/>
</dbReference>
<feature type="site" description="Transition state stabilizer" evidence="8">
    <location>
        <position position="264"/>
    </location>
</feature>
<evidence type="ECO:0000256" key="1">
    <source>
        <dbReference type="ARBA" id="ARBA00000380"/>
    </source>
</evidence>
<evidence type="ECO:0000256" key="9">
    <source>
        <dbReference type="RuleBase" id="RU004511"/>
    </source>
</evidence>
<feature type="active site" description="Tele-phosphohistidine intermediate" evidence="6">
    <location>
        <position position="91"/>
    </location>
</feature>
<evidence type="ECO:0000313" key="11">
    <source>
        <dbReference type="Proteomes" id="UP000478008"/>
    </source>
</evidence>
<comment type="catalytic activity">
    <reaction evidence="1 9">
        <text>(2R)-2-phosphoglycerate = (2R)-3-phosphoglycerate</text>
        <dbReference type="Rhea" id="RHEA:15901"/>
        <dbReference type="ChEBI" id="CHEBI:58272"/>
        <dbReference type="ChEBI" id="CHEBI:58289"/>
        <dbReference type="EC" id="5.4.2.11"/>
    </reaction>
</comment>
<keyword evidence="5 9" id="KW-0413">Isomerase</keyword>
<evidence type="ECO:0000256" key="4">
    <source>
        <dbReference type="ARBA" id="ARBA00023152"/>
    </source>
</evidence>
<dbReference type="GO" id="GO:0006096">
    <property type="term" value="P:glycolytic process"/>
    <property type="evidence" value="ECO:0007669"/>
    <property type="project" value="UniProtKB-UniPathway"/>
</dbReference>
<dbReference type="AlphaFoldDB" id="A0A7D9GZ23"/>
<dbReference type="NCBIfam" id="NF010713">
    <property type="entry name" value="PRK14115.1"/>
    <property type="match status" value="1"/>
</dbReference>
<feature type="binding site" evidence="7">
    <location>
        <begin position="103"/>
        <end position="104"/>
    </location>
    <ligand>
        <name>substrate</name>
    </ligand>
</feature>
<dbReference type="InterPro" id="IPR005952">
    <property type="entry name" value="Phosphogly_mut1"/>
</dbReference>
<sequence length="330" mass="37533">MIKKNFKIEKAPMSRLTAMRKMRKNQNVHTQINATRNIYKKRKVTFCPQSLKPFFSFPSCVRFYFLLSSVAFISKKYNSVKMVHKLILLRHGQSEWNSKNLFTGWVDVKLSAQGRKEAKRAGELLKDSGLKPDIVFTSLLSRAIQTANIALEEADFLYLPVVRSWRLNERHYGDLQGKNKAEVLEEVGPVQFKVWRRSYNTPPPPIARGNKFAQFDDARYAHLDPSVLPATESLQLVIERMLPFYQDVIAKELRENKTVLIAAHGNSLRGLVKYLEKISDDDIANLNIPTGIPLVFELDDDLKPIKKPYYLDPEAAAAGAAAVAAQGQKK</sequence>
<dbReference type="Gene3D" id="3.40.50.1240">
    <property type="entry name" value="Phosphoglycerate mutase-like"/>
    <property type="match status" value="1"/>
</dbReference>
<dbReference type="EMBL" id="CABFWN010000002">
    <property type="protein sequence ID" value="VUG17480.1"/>
    <property type="molecule type" value="Genomic_DNA"/>
</dbReference>
<dbReference type="InterPro" id="IPR029033">
    <property type="entry name" value="His_PPase_superfam"/>
</dbReference>
<dbReference type="EC" id="5.4.2.11" evidence="9"/>
<gene>
    <name evidence="10" type="ORF">DEBR0S2_08394G</name>
</gene>
<proteinExistence type="inferred from homology"/>
<evidence type="ECO:0000313" key="10">
    <source>
        <dbReference type="EMBL" id="VUG17480.1"/>
    </source>
</evidence>
<dbReference type="GO" id="GO:0004619">
    <property type="term" value="F:phosphoglycerate mutase activity"/>
    <property type="evidence" value="ECO:0007669"/>
    <property type="project" value="UniProtKB-EC"/>
</dbReference>
<dbReference type="PANTHER" id="PTHR11931">
    <property type="entry name" value="PHOSPHOGLYCERATE MUTASE"/>
    <property type="match status" value="1"/>
</dbReference>
<dbReference type="NCBIfam" id="NF010718">
    <property type="entry name" value="PRK14120.1"/>
    <property type="match status" value="1"/>
</dbReference>
<name>A0A7D9GZ23_DEKBR</name>
<feature type="binding site" evidence="7">
    <location>
        <position position="142"/>
    </location>
    <ligand>
        <name>substrate</name>
    </ligand>
</feature>
<evidence type="ECO:0000256" key="2">
    <source>
        <dbReference type="ARBA" id="ARBA00004798"/>
    </source>
</evidence>
<dbReference type="SMART" id="SM00855">
    <property type="entry name" value="PGAM"/>
    <property type="match status" value="1"/>
</dbReference>
<reference evidence="10 11" key="1">
    <citation type="submission" date="2019-07" db="EMBL/GenBank/DDBJ databases">
        <authorList>
            <person name="Friedrich A."/>
            <person name="Schacherer J."/>
        </authorList>
    </citation>
    <scope>NUCLEOTIDE SEQUENCE [LARGE SCALE GENOMIC DNA]</scope>
</reference>
<feature type="active site" description="Proton donor/acceptor" evidence="6">
    <location>
        <position position="169"/>
    </location>
</feature>
<protein>
    <recommendedName>
        <fullName evidence="9">Phosphoglycerate mutase</fullName>
        <ecNumber evidence="9">5.4.2.11</ecNumber>
    </recommendedName>
</protein>
<dbReference type="NCBIfam" id="TIGR01258">
    <property type="entry name" value="pgm_1"/>
    <property type="match status" value="1"/>
</dbReference>
<evidence type="ECO:0000256" key="3">
    <source>
        <dbReference type="ARBA" id="ARBA00006717"/>
    </source>
</evidence>
<dbReference type="InterPro" id="IPR013078">
    <property type="entry name" value="His_Pase_superF_clade-1"/>
</dbReference>
<feature type="binding site" evidence="7">
    <location>
        <begin position="196"/>
        <end position="197"/>
    </location>
    <ligand>
        <name>substrate</name>
    </ligand>
</feature>
<keyword evidence="4 9" id="KW-0324">Glycolysis</keyword>
<comment type="similarity">
    <text evidence="3 9">Belongs to the phosphoglycerate mutase family. BPG-dependent PGAM subfamily.</text>
</comment>
<dbReference type="Proteomes" id="UP000478008">
    <property type="component" value="Unassembled WGS sequence"/>
</dbReference>
<keyword evidence="11" id="KW-1185">Reference proteome</keyword>
<accession>A0A7D9GZ23</accession>
<dbReference type="InterPro" id="IPR001345">
    <property type="entry name" value="PG/BPGM_mutase_AS"/>
</dbReference>
<dbReference type="HAMAP" id="MF_01039">
    <property type="entry name" value="PGAM_GpmA"/>
    <property type="match status" value="1"/>
</dbReference>
<dbReference type="FunFam" id="3.40.50.1240:FF:000003">
    <property type="entry name" value="2,3-bisphosphoglycerate-dependent phosphoglycerate mutase"/>
    <property type="match status" value="1"/>
</dbReference>
<dbReference type="CDD" id="cd07067">
    <property type="entry name" value="HP_PGM_like"/>
    <property type="match status" value="1"/>
</dbReference>
<feature type="binding site" evidence="7">
    <location>
        <begin position="90"/>
        <end position="97"/>
    </location>
    <ligand>
        <name>substrate</name>
    </ligand>
</feature>
<feature type="binding site" evidence="7">
    <location>
        <position position="180"/>
    </location>
    <ligand>
        <name>substrate</name>
    </ligand>
</feature>
<evidence type="ECO:0000256" key="7">
    <source>
        <dbReference type="PIRSR" id="PIRSR613078-2"/>
    </source>
</evidence>
<evidence type="ECO:0000256" key="6">
    <source>
        <dbReference type="PIRSR" id="PIRSR613078-1"/>
    </source>
</evidence>
<feature type="binding site" evidence="7">
    <location>
        <begin position="265"/>
        <end position="266"/>
    </location>
    <ligand>
        <name>substrate</name>
    </ligand>
</feature>
<dbReference type="UniPathway" id="UPA00109">
    <property type="reaction ID" value="UER00186"/>
</dbReference>